<keyword evidence="4" id="KW-0223">Dioxygenase</keyword>
<evidence type="ECO:0000256" key="1">
    <source>
        <dbReference type="ARBA" id="ARBA00001961"/>
    </source>
</evidence>
<dbReference type="PROSITE" id="PS51471">
    <property type="entry name" value="FE2OG_OXY"/>
    <property type="match status" value="1"/>
</dbReference>
<dbReference type="InterPro" id="IPR044862">
    <property type="entry name" value="Pro_4_hyd_alph_FE2OG_OXY"/>
</dbReference>
<feature type="domain" description="Fe2OG dioxygenase" evidence="7">
    <location>
        <begin position="109"/>
        <end position="218"/>
    </location>
</feature>
<comment type="caution">
    <text evidence="8">The sequence shown here is derived from an EMBL/GenBank/DDBJ whole genome shotgun (WGS) entry which is preliminary data.</text>
</comment>
<reference evidence="8 9" key="1">
    <citation type="submission" date="2015-04" db="EMBL/GenBank/DDBJ databases">
        <title>Whole genome shotgun sequence of Sphingomonas changbaiensis NBRC 104936.</title>
        <authorList>
            <person name="Katano-Makiyama Y."/>
            <person name="Hosoyama A."/>
            <person name="Hashimoto M."/>
            <person name="Noguchi M."/>
            <person name="Tsuchikane K."/>
            <person name="Ohji S."/>
            <person name="Yamazoe A."/>
            <person name="Ichikawa N."/>
            <person name="Kimura A."/>
            <person name="Fujita N."/>
        </authorList>
    </citation>
    <scope>NUCLEOTIDE SEQUENCE [LARGE SCALE GENOMIC DNA]</scope>
    <source>
        <strain evidence="8 9">NBRC 104936</strain>
    </source>
</reference>
<dbReference type="GO" id="GO:0005506">
    <property type="term" value="F:iron ion binding"/>
    <property type="evidence" value="ECO:0007669"/>
    <property type="project" value="InterPro"/>
</dbReference>
<dbReference type="Pfam" id="PF13640">
    <property type="entry name" value="2OG-FeII_Oxy_3"/>
    <property type="match status" value="1"/>
</dbReference>
<dbReference type="GO" id="GO:0031418">
    <property type="term" value="F:L-ascorbic acid binding"/>
    <property type="evidence" value="ECO:0007669"/>
    <property type="project" value="UniProtKB-KW"/>
</dbReference>
<evidence type="ECO:0000256" key="6">
    <source>
        <dbReference type="ARBA" id="ARBA00023004"/>
    </source>
</evidence>
<evidence type="ECO:0000256" key="5">
    <source>
        <dbReference type="ARBA" id="ARBA00023002"/>
    </source>
</evidence>
<dbReference type="SMART" id="SM00702">
    <property type="entry name" value="P4Hc"/>
    <property type="match status" value="1"/>
</dbReference>
<dbReference type="PANTHER" id="PTHR10869">
    <property type="entry name" value="PROLYL 4-HYDROXYLASE ALPHA SUBUNIT"/>
    <property type="match status" value="1"/>
</dbReference>
<dbReference type="Gene3D" id="2.60.120.620">
    <property type="entry name" value="q2cbj1_9rhob like domain"/>
    <property type="match status" value="1"/>
</dbReference>
<dbReference type="PANTHER" id="PTHR10869:SF246">
    <property type="entry name" value="TRANSMEMBRANE PROLYL 4-HYDROXYLASE"/>
    <property type="match status" value="1"/>
</dbReference>
<evidence type="ECO:0000256" key="2">
    <source>
        <dbReference type="ARBA" id="ARBA00022723"/>
    </source>
</evidence>
<evidence type="ECO:0000256" key="4">
    <source>
        <dbReference type="ARBA" id="ARBA00022964"/>
    </source>
</evidence>
<organism evidence="8 9">
    <name type="scientific">Sphingomonas changbaiensis NBRC 104936</name>
    <dbReference type="NCBI Taxonomy" id="1219043"/>
    <lineage>
        <taxon>Bacteria</taxon>
        <taxon>Pseudomonadati</taxon>
        <taxon>Pseudomonadota</taxon>
        <taxon>Alphaproteobacteria</taxon>
        <taxon>Sphingomonadales</taxon>
        <taxon>Sphingomonadaceae</taxon>
        <taxon>Sphingomonas</taxon>
    </lineage>
</organism>
<dbReference type="InterPro" id="IPR045054">
    <property type="entry name" value="P4HA-like"/>
</dbReference>
<dbReference type="InterPro" id="IPR006620">
    <property type="entry name" value="Pro_4_hyd_alph"/>
</dbReference>
<evidence type="ECO:0000256" key="3">
    <source>
        <dbReference type="ARBA" id="ARBA00022896"/>
    </source>
</evidence>
<dbReference type="STRING" id="1219043.SCH01S_48_00910"/>
<sequence length="222" mass="25058">MTPEQFALQTSEARARIGAEVGVRLAAAGVQSVRSPGLTLWYLEQFLTLADSSYLIEQIEHDRQPSTLLSDSPDEAFRTSDSCNLNRWDERVRAIDLRICELMGLEERSGETLQGQRYAPGQYFRTHHDFFHTDQSYWADQEKTGGQRTWTAMIFLNQPEAGGETAFEAAGLTVNPRTGMLLMWNNMDANGAPNLYAAHAGQTVQAGVKYIVTKWFREGNWF</sequence>
<evidence type="ECO:0000259" key="7">
    <source>
        <dbReference type="PROSITE" id="PS51471"/>
    </source>
</evidence>
<dbReference type="RefSeq" id="WP_046349215.1">
    <property type="nucleotide sequence ID" value="NZ_BBWU01000048.1"/>
</dbReference>
<keyword evidence="2" id="KW-0479">Metal-binding</keyword>
<dbReference type="InterPro" id="IPR005123">
    <property type="entry name" value="Oxoglu/Fe-dep_dioxygenase_dom"/>
</dbReference>
<keyword evidence="6" id="KW-0408">Iron</keyword>
<dbReference type="GO" id="GO:0004656">
    <property type="term" value="F:procollagen-proline 4-dioxygenase activity"/>
    <property type="evidence" value="ECO:0007669"/>
    <property type="project" value="TreeGrafter"/>
</dbReference>
<dbReference type="Proteomes" id="UP000033202">
    <property type="component" value="Unassembled WGS sequence"/>
</dbReference>
<dbReference type="OrthoDB" id="269774at2"/>
<keyword evidence="9" id="KW-1185">Reference proteome</keyword>
<evidence type="ECO:0000313" key="8">
    <source>
        <dbReference type="EMBL" id="GAO40432.1"/>
    </source>
</evidence>
<proteinExistence type="predicted"/>
<gene>
    <name evidence="8" type="ORF">SCH01S_48_00910</name>
</gene>
<dbReference type="AlphaFoldDB" id="A0A0E9MRQ0"/>
<keyword evidence="5" id="KW-0560">Oxidoreductase</keyword>
<keyword evidence="3" id="KW-0847">Vitamin C</keyword>
<evidence type="ECO:0000313" key="9">
    <source>
        <dbReference type="Proteomes" id="UP000033202"/>
    </source>
</evidence>
<dbReference type="EMBL" id="BBWU01000048">
    <property type="protein sequence ID" value="GAO40432.1"/>
    <property type="molecule type" value="Genomic_DNA"/>
</dbReference>
<protein>
    <submittedName>
        <fullName evidence="8">Putative oxygenase</fullName>
    </submittedName>
</protein>
<comment type="cofactor">
    <cofactor evidence="1">
        <name>L-ascorbate</name>
        <dbReference type="ChEBI" id="CHEBI:38290"/>
    </cofactor>
</comment>
<name>A0A0E9MRQ0_9SPHN</name>
<accession>A0A0E9MRQ0</accession>